<dbReference type="InterPro" id="IPR029071">
    <property type="entry name" value="Ubiquitin-like_domsf"/>
</dbReference>
<feature type="compositionally biased region" description="Polar residues" evidence="12">
    <location>
        <begin position="850"/>
        <end position="877"/>
    </location>
</feature>
<evidence type="ECO:0000256" key="3">
    <source>
        <dbReference type="ARBA" id="ARBA00022468"/>
    </source>
</evidence>
<feature type="binding site" evidence="10">
    <location>
        <begin position="74"/>
        <end position="81"/>
    </location>
    <ligand>
        <name>ATP</name>
        <dbReference type="ChEBI" id="CHEBI:30616"/>
    </ligand>
</feature>
<dbReference type="SMART" id="SM00139">
    <property type="entry name" value="MyTH4"/>
    <property type="match status" value="2"/>
</dbReference>
<keyword evidence="4" id="KW-0963">Cytoplasm</keyword>
<dbReference type="InterPro" id="IPR014352">
    <property type="entry name" value="FERM/acyl-CoA-bd_prot_sf"/>
</dbReference>
<dbReference type="Gene3D" id="3.40.850.10">
    <property type="entry name" value="Kinesin motor domain"/>
    <property type="match status" value="1"/>
</dbReference>
<evidence type="ECO:0000256" key="11">
    <source>
        <dbReference type="SAM" id="Coils"/>
    </source>
</evidence>
<keyword evidence="7 10" id="KW-0518">Myosin</keyword>
<dbReference type="Gene3D" id="1.20.58.530">
    <property type="match status" value="1"/>
</dbReference>
<dbReference type="GO" id="GO:0005524">
    <property type="term" value="F:ATP binding"/>
    <property type="evidence" value="ECO:0007669"/>
    <property type="project" value="UniProtKB-UniRule"/>
</dbReference>
<evidence type="ECO:0000256" key="7">
    <source>
        <dbReference type="ARBA" id="ARBA00023123"/>
    </source>
</evidence>
<evidence type="ECO:0000256" key="6">
    <source>
        <dbReference type="ARBA" id="ARBA00022840"/>
    </source>
</evidence>
<dbReference type="PANTHER" id="PTHR46049:SF5">
    <property type="entry name" value="PLECKSTRIN HOMOLOGY DOMAIN-CONTAINING FAMILY H MEMBER 3"/>
    <property type="match status" value="1"/>
</dbReference>
<evidence type="ECO:0000259" key="14">
    <source>
        <dbReference type="PROSITE" id="PS50200"/>
    </source>
</evidence>
<dbReference type="SUPFAM" id="SSF47031">
    <property type="entry name" value="Second domain of FERM"/>
    <property type="match status" value="2"/>
</dbReference>
<dbReference type="GO" id="GO:0030182">
    <property type="term" value="P:neuron differentiation"/>
    <property type="evidence" value="ECO:0007669"/>
    <property type="project" value="UniProtKB-ARBA"/>
</dbReference>
<dbReference type="CDD" id="cd17208">
    <property type="entry name" value="FERM_F1_DdMyo7_like"/>
    <property type="match status" value="2"/>
</dbReference>
<evidence type="ECO:0000259" key="15">
    <source>
        <dbReference type="PROSITE" id="PS51016"/>
    </source>
</evidence>
<feature type="region of interest" description="Actin-binding" evidence="10">
    <location>
        <begin position="548"/>
        <end position="570"/>
    </location>
</feature>
<sequence>MSNSTSLSGRGDDVISSRSDIGRGALTPDHDPDHVFQYHGTKMGTLEPHVFALAEAAYTSLQTLDSNQSCVISGESGAGKTETTKFILQYLCSVTSDVSTWVEQQILEANTILEAFGNAKTVRNDNSSRFGKFMQVCFNSKWMIRGCIIQDYLLEQSRITFQSPGERNYHVFYQLVEGARSNKELVELYKLKPPEFFNYLNQSGCIRIEGVNDARKFDALRLAFSVLRIPLNMCDGIFCVLSAILWLGNTKFQDIDGEKCQLAESDKEILITVASLLGLQLEDVIQVTLKRQINVRGNITEIPLKLQEAEENRHAMAKALYSRTFAWLVNHINICTNPGQDSTRFLGVLDIFGFENFQVNSFEQLCINYTNEKLHKFFNHYVFALEQEIYKEEKIEFSHIQFTDNTSCLELIEKPPRCILKLLTEQCHMPKGSDTAYLSNLHAEFETHSHYIKGEDRRKWEFEFGIKHYAGAVTYSVVGFVDKNRDVQQDVFFDFMSRSSNAFVQELTKYQDLLGTTVARMGNVGTTTVSRGTGKGKPTVSDTFRHQLQALVDVLQSTNPWYVRCIKPNMVKAANDYNEKLVLDQLKYLGMLEIIRIRKEGYPIHLPFNDFLCRYKCVTKKKLPSSDRDAVQMIMRLLMLDTKEWQLGKTKVFLRHMAYEPIEELRSKILNGKSLIIQRNWKRYISRKEFLRIRNAAIRIQNAYRSWKIRIEFLRKRRAAILIQAHLRGMFAREVATALREMRRVEEEMRKRERIEEEKQRALEAEEVDEAKMNIVKEDEEEIMALAEQLNSRLDKTHDSVDLDNLFAFLTDVQSGRNHIIDQIGEKMKELVTDIDMELESVLQQELESISAQQENGRLSPPNTLDLNQKNSKQQPKGPSLPEPNCPPPPPPLGGGKISSEPIYEAVLPRDEESSPPPLPAPPHKLRPKSPGFERIQKSEKASPVMNGSPKQSRPSSRGSNISSSAQTNHQFRYQDQIEDLEKEQRRKCRVEKKIQELNVEKQERIVEQAEEQYHDIVEFAQNYFNSHEKFVDGTIMATLTRKRKSMDFIPKYEMVTHYKGSSIPTSHIHMYDPDNVTISCNVFRDLCKYMKGEVKLESEHQLIQTIIGFGIEREELRDEIYVQCMRQATNNPSIEATEKVWLLLCLAIVSFQPSKLLHKYFVSFLKKNMQCDGKLRQYVQWCLDNCKNTKVSCRKFPPSTVEIAALRRLGTIVCRFFFLDGRTKAIDIHPTDTASDAAAKLADKLGLQNLDGWAIYQSKADGEEHVRGHDYLYDVIAAWEMKQNKQTQSAFPMLNRRSSSAQLTNGENKFIFKKRLFRHSREISQDPVEISLLYAQAVYSVVKCDDFPINEKVAVQLAGLQAQVSLGDSKDSNIQDYYTDIDNYLPYRISRSRGDDIWVSIIAQAHKQYGSGKSELIAKILYLTCVMQYKLYGSTIFQVTYRGYWSYGNALLLGVNCEGLILIKPEDKMVLYEFQYPDIESIFLDPSDSFLTINLMRHHNDNGTQKCFVFETTQKSEIGSLIISYYPALASWITESETAIKIVTGEDRARLYRTLMECRRTLIDSGILNKSQESAGKFLKNTLRKFSKNRLEKLWNENGFAEYSETYHGFSFSYWAFSRQPMTQSICKLQEADELLAVHMFQILLTYAGLYQNGEVARKNEDEHISLIQNIMEKAMRKDALLCELYMQLIKQTTEHPDPNSRVNLRHWAVLSLACSVALPPHKNIRKYLMAHLRKCASDYLTEEGKYARFAEKCVSRIQGTRKRQWPPSREEIMCTINRRLIYARFHFMDGQYHAIEFHSSASAADVVQIIKNKIGLRDSAMGYAIYEVLGNSERSLTADEKVADVMSKWEHYRNANSANNTGSLSKPVRKQTHLFLFKKHLFLDQFMDLDDPVEKELLYHQYLHGLRSDRFPVTENEAIMLTALQAQVELGDIAEDKEDYKSVAGHCLPSRLAINILPEAVAMHQQSMRGMSAPEAKKAFLNLIRSWPFHRATVFDVMQSFTSNWPKILWLAVDQVGLHLLEHRSRNALCSYEYDSILSYSPAVNCLMIITGSEKKQSKVILSTSQAFQIANLVKEYTEVLQGAPKEVKKRENKRNGSARPVSILHKPVPVIESTS</sequence>
<dbReference type="InterPro" id="IPR027417">
    <property type="entry name" value="P-loop_NTPase"/>
</dbReference>
<evidence type="ECO:0000256" key="9">
    <source>
        <dbReference type="ARBA" id="ARBA00023203"/>
    </source>
</evidence>
<dbReference type="CDD" id="cd22249">
    <property type="entry name" value="UDM1_RNF168_RNF169-like"/>
    <property type="match status" value="1"/>
</dbReference>
<dbReference type="InterPro" id="IPR000857">
    <property type="entry name" value="MyTH4_dom"/>
</dbReference>
<feature type="domain" description="Myosin motor" evidence="16">
    <location>
        <begin position="1"/>
        <end position="667"/>
    </location>
</feature>
<feature type="coiled-coil region" evidence="11">
    <location>
        <begin position="735"/>
        <end position="772"/>
    </location>
</feature>
<dbReference type="PROSITE" id="PS51016">
    <property type="entry name" value="MYTH4"/>
    <property type="match status" value="2"/>
</dbReference>
<dbReference type="GO" id="GO:0003774">
    <property type="term" value="F:cytoskeletal motor activity"/>
    <property type="evidence" value="ECO:0007669"/>
    <property type="project" value="UniProtKB-UniRule"/>
</dbReference>
<feature type="compositionally biased region" description="Pro residues" evidence="12">
    <location>
        <begin position="879"/>
        <end position="893"/>
    </location>
</feature>
<evidence type="ECO:0000256" key="5">
    <source>
        <dbReference type="ARBA" id="ARBA00022741"/>
    </source>
</evidence>
<evidence type="ECO:0000256" key="10">
    <source>
        <dbReference type="PROSITE-ProRule" id="PRU00782"/>
    </source>
</evidence>
<dbReference type="GO" id="GO:0016459">
    <property type="term" value="C:myosin complex"/>
    <property type="evidence" value="ECO:0007669"/>
    <property type="project" value="UniProtKB-KW"/>
</dbReference>
<dbReference type="InterPro" id="IPR019748">
    <property type="entry name" value="FERM_central"/>
</dbReference>
<feature type="compositionally biased region" description="Low complexity" evidence="12">
    <location>
        <begin position="953"/>
        <end position="965"/>
    </location>
</feature>
<keyword evidence="9 10" id="KW-0009">Actin-binding</keyword>
<evidence type="ECO:0000259" key="16">
    <source>
        <dbReference type="PROSITE" id="PS51456"/>
    </source>
</evidence>
<feature type="region of interest" description="Disordered" evidence="12">
    <location>
        <begin position="848"/>
        <end position="974"/>
    </location>
</feature>
<keyword evidence="5 10" id="KW-0547">Nucleotide-binding</keyword>
<dbReference type="Gene3D" id="1.20.120.720">
    <property type="entry name" value="Myosin VI head, motor domain, U50 subdomain"/>
    <property type="match status" value="1"/>
</dbReference>
<feature type="domain" description="FERM" evidence="13">
    <location>
        <begin position="1213"/>
        <end position="1534"/>
    </location>
</feature>
<dbReference type="GO" id="GO:0005737">
    <property type="term" value="C:cytoplasm"/>
    <property type="evidence" value="ECO:0007669"/>
    <property type="project" value="UniProtKB-SubCell"/>
</dbReference>
<feature type="domain" description="FERM" evidence="13">
    <location>
        <begin position="1783"/>
        <end position="2087"/>
    </location>
</feature>
<dbReference type="GO" id="GO:0003779">
    <property type="term" value="F:actin binding"/>
    <property type="evidence" value="ECO:0007669"/>
    <property type="project" value="UniProtKB-KW"/>
</dbReference>
<dbReference type="GO" id="GO:0005096">
    <property type="term" value="F:GTPase activator activity"/>
    <property type="evidence" value="ECO:0007669"/>
    <property type="project" value="UniProtKB-KW"/>
</dbReference>
<dbReference type="InterPro" id="IPR000159">
    <property type="entry name" value="RA_dom"/>
</dbReference>
<dbReference type="Gene3D" id="6.20.240.20">
    <property type="match status" value="1"/>
</dbReference>
<dbReference type="CDD" id="cd13204">
    <property type="entry name" value="FERM_C2_myosin_like"/>
    <property type="match status" value="1"/>
</dbReference>
<keyword evidence="8 10" id="KW-0505">Motor protein</keyword>
<dbReference type="GO" id="GO:0009887">
    <property type="term" value="P:animal organ morphogenesis"/>
    <property type="evidence" value="ECO:0007669"/>
    <property type="project" value="UniProtKB-ARBA"/>
</dbReference>
<dbReference type="FunFam" id="1.10.10.820:FF:000001">
    <property type="entry name" value="Myosin heavy chain"/>
    <property type="match status" value="1"/>
</dbReference>
<keyword evidence="6 10" id="KW-0067">ATP-binding</keyword>
<proteinExistence type="inferred from homology"/>
<dbReference type="SMART" id="SM00242">
    <property type="entry name" value="MYSc"/>
    <property type="match status" value="1"/>
</dbReference>
<dbReference type="Pfam" id="PF00063">
    <property type="entry name" value="Myosin_head"/>
    <property type="match status" value="1"/>
</dbReference>
<comment type="caution">
    <text evidence="17">The sequence shown here is derived from an EMBL/GenBank/DDBJ whole genome shotgun (WGS) entry which is preliminary data.</text>
</comment>
<dbReference type="SMART" id="SM00295">
    <property type="entry name" value="B41"/>
    <property type="match status" value="2"/>
</dbReference>
<dbReference type="InterPro" id="IPR000048">
    <property type="entry name" value="IQ_motif_EF-hand-BS"/>
</dbReference>
<protein>
    <submittedName>
        <fullName evidence="17">Uncharacterized protein</fullName>
    </submittedName>
</protein>
<dbReference type="SMART" id="SM00015">
    <property type="entry name" value="IQ"/>
    <property type="match status" value="3"/>
</dbReference>
<accession>A0AAN9TS27</accession>
<dbReference type="EMBL" id="JBBCAQ010000028">
    <property type="protein sequence ID" value="KAK7585929.1"/>
    <property type="molecule type" value="Genomic_DNA"/>
</dbReference>
<evidence type="ECO:0000313" key="17">
    <source>
        <dbReference type="EMBL" id="KAK7585929.1"/>
    </source>
</evidence>
<dbReference type="Proteomes" id="UP001367676">
    <property type="component" value="Unassembled WGS sequence"/>
</dbReference>
<dbReference type="PROSITE" id="PS50096">
    <property type="entry name" value="IQ"/>
    <property type="match status" value="2"/>
</dbReference>
<dbReference type="Gene3D" id="3.10.20.90">
    <property type="entry name" value="Phosphatidylinositol 3-kinase Catalytic Subunit, Chain A, domain 1"/>
    <property type="match status" value="2"/>
</dbReference>
<dbReference type="Gene3D" id="2.30.29.30">
    <property type="entry name" value="Pleckstrin-homology domain (PH domain)/Phosphotyrosine-binding domain (PTB)"/>
    <property type="match status" value="2"/>
</dbReference>
<evidence type="ECO:0000256" key="1">
    <source>
        <dbReference type="ARBA" id="ARBA00004496"/>
    </source>
</evidence>
<evidence type="ECO:0000256" key="4">
    <source>
        <dbReference type="ARBA" id="ARBA00022490"/>
    </source>
</evidence>
<dbReference type="Gene3D" id="1.20.5.190">
    <property type="match status" value="1"/>
</dbReference>
<feature type="domain" description="MyTH4" evidence="15">
    <location>
        <begin position="1618"/>
        <end position="1778"/>
    </location>
</feature>
<dbReference type="InterPro" id="IPR001609">
    <property type="entry name" value="Myosin_head_motor_dom-like"/>
</dbReference>
<dbReference type="Pfam" id="PF00784">
    <property type="entry name" value="MyTH4"/>
    <property type="match status" value="2"/>
</dbReference>
<dbReference type="CDD" id="cd14473">
    <property type="entry name" value="FERM_B-lobe"/>
    <property type="match status" value="2"/>
</dbReference>
<dbReference type="SUPFAM" id="SSF52540">
    <property type="entry name" value="P-loop containing nucleoside triphosphate hydrolases"/>
    <property type="match status" value="1"/>
</dbReference>
<dbReference type="Pfam" id="PF21989">
    <property type="entry name" value="RA_2"/>
    <property type="match status" value="2"/>
</dbReference>
<dbReference type="Pfam" id="PF02174">
    <property type="entry name" value="IRS"/>
    <property type="match status" value="1"/>
</dbReference>
<comment type="similarity">
    <text evidence="2 10">Belongs to the TRAFAC class myosin-kinesin ATPase superfamily. Myosin family.</text>
</comment>
<evidence type="ECO:0000259" key="13">
    <source>
        <dbReference type="PROSITE" id="PS50057"/>
    </source>
</evidence>
<dbReference type="InterPro" id="IPR038185">
    <property type="entry name" value="MyTH4_dom_sf"/>
</dbReference>
<dbReference type="Pfam" id="PF00373">
    <property type="entry name" value="FERM_M"/>
    <property type="match status" value="2"/>
</dbReference>
<dbReference type="InterPro" id="IPR002404">
    <property type="entry name" value="IRS_PTB"/>
</dbReference>
<dbReference type="PRINTS" id="PR00193">
    <property type="entry name" value="MYOSINHEAVY"/>
</dbReference>
<dbReference type="GO" id="GO:0009888">
    <property type="term" value="P:tissue development"/>
    <property type="evidence" value="ECO:0007669"/>
    <property type="project" value="UniProtKB-ARBA"/>
</dbReference>
<dbReference type="PANTHER" id="PTHR46049">
    <property type="entry name" value="AGAP003327-PA"/>
    <property type="match status" value="1"/>
</dbReference>
<dbReference type="Pfam" id="PF00612">
    <property type="entry name" value="IQ"/>
    <property type="match status" value="3"/>
</dbReference>
<dbReference type="SUPFAM" id="SSF54236">
    <property type="entry name" value="Ubiquitin-like"/>
    <property type="match status" value="2"/>
</dbReference>
<keyword evidence="11" id="KW-0175">Coiled coil</keyword>
<dbReference type="GO" id="GO:0071944">
    <property type="term" value="C:cell periphery"/>
    <property type="evidence" value="ECO:0007669"/>
    <property type="project" value="UniProtKB-ARBA"/>
</dbReference>
<name>A0AAN9TS27_9HEMI</name>
<evidence type="ECO:0000256" key="8">
    <source>
        <dbReference type="ARBA" id="ARBA00023175"/>
    </source>
</evidence>
<dbReference type="InterPro" id="IPR011993">
    <property type="entry name" value="PH-like_dom_sf"/>
</dbReference>
<gene>
    <name evidence="17" type="ORF">V9T40_000108</name>
</gene>
<dbReference type="CDD" id="cd23767">
    <property type="entry name" value="IQCD"/>
    <property type="match status" value="1"/>
</dbReference>
<organism evidence="17 18">
    <name type="scientific">Parthenolecanium corni</name>
    <dbReference type="NCBI Taxonomy" id="536013"/>
    <lineage>
        <taxon>Eukaryota</taxon>
        <taxon>Metazoa</taxon>
        <taxon>Ecdysozoa</taxon>
        <taxon>Arthropoda</taxon>
        <taxon>Hexapoda</taxon>
        <taxon>Insecta</taxon>
        <taxon>Pterygota</taxon>
        <taxon>Neoptera</taxon>
        <taxon>Paraneoptera</taxon>
        <taxon>Hemiptera</taxon>
        <taxon>Sternorrhyncha</taxon>
        <taxon>Coccoidea</taxon>
        <taxon>Coccidae</taxon>
        <taxon>Parthenolecanium</taxon>
    </lineage>
</organism>
<dbReference type="InterPro" id="IPR000299">
    <property type="entry name" value="FERM_domain"/>
</dbReference>
<dbReference type="PROSITE" id="PS50200">
    <property type="entry name" value="RA"/>
    <property type="match status" value="1"/>
</dbReference>
<dbReference type="InterPro" id="IPR019749">
    <property type="entry name" value="Band_41_domain"/>
</dbReference>
<dbReference type="SUPFAM" id="SSF50729">
    <property type="entry name" value="PH domain-like"/>
    <property type="match status" value="2"/>
</dbReference>
<dbReference type="Gene3D" id="1.25.40.530">
    <property type="entry name" value="MyTH4 domain"/>
    <property type="match status" value="2"/>
</dbReference>
<evidence type="ECO:0000313" key="18">
    <source>
        <dbReference type="Proteomes" id="UP001367676"/>
    </source>
</evidence>
<keyword evidence="18" id="KW-1185">Reference proteome</keyword>
<dbReference type="PROSITE" id="PS51456">
    <property type="entry name" value="MYOSIN_MOTOR"/>
    <property type="match status" value="1"/>
</dbReference>
<dbReference type="GO" id="GO:0007165">
    <property type="term" value="P:signal transduction"/>
    <property type="evidence" value="ECO:0007669"/>
    <property type="project" value="InterPro"/>
</dbReference>
<feature type="domain" description="Ras-associating" evidence="14">
    <location>
        <begin position="1791"/>
        <end position="1884"/>
    </location>
</feature>
<dbReference type="CDD" id="cd14883">
    <property type="entry name" value="MYSc_Myo22"/>
    <property type="match status" value="1"/>
</dbReference>
<dbReference type="InterPro" id="IPR036961">
    <property type="entry name" value="Kinesin_motor_dom_sf"/>
</dbReference>
<evidence type="ECO:0000256" key="12">
    <source>
        <dbReference type="SAM" id="MobiDB-lite"/>
    </source>
</evidence>
<dbReference type="PROSITE" id="PS50057">
    <property type="entry name" value="FERM_3"/>
    <property type="match status" value="2"/>
</dbReference>
<keyword evidence="3" id="KW-0343">GTPase activation</keyword>
<dbReference type="Gene3D" id="1.20.80.10">
    <property type="match status" value="2"/>
</dbReference>
<dbReference type="Gene3D" id="1.10.10.820">
    <property type="match status" value="1"/>
</dbReference>
<reference evidence="17 18" key="1">
    <citation type="submission" date="2024-03" db="EMBL/GenBank/DDBJ databases">
        <title>Adaptation during the transition from Ophiocordyceps entomopathogen to insect associate is accompanied by gene loss and intensified selection.</title>
        <authorList>
            <person name="Ward C.M."/>
            <person name="Onetto C.A."/>
            <person name="Borneman A.R."/>
        </authorList>
    </citation>
    <scope>NUCLEOTIDE SEQUENCE [LARGE SCALE GENOMIC DNA]</scope>
    <source>
        <strain evidence="17">AWRI1</strain>
        <tissue evidence="17">Single Adult Female</tissue>
    </source>
</reference>
<dbReference type="InterPro" id="IPR035963">
    <property type="entry name" value="FERM_2"/>
</dbReference>
<feature type="region of interest" description="Disordered" evidence="12">
    <location>
        <begin position="1"/>
        <end position="32"/>
    </location>
</feature>
<dbReference type="InterPro" id="IPR051724">
    <property type="entry name" value="Actin_motor_Myosin"/>
</dbReference>
<evidence type="ECO:0000256" key="2">
    <source>
        <dbReference type="ARBA" id="ARBA00008314"/>
    </source>
</evidence>
<feature type="domain" description="MyTH4" evidence="15">
    <location>
        <begin position="1059"/>
        <end position="1208"/>
    </location>
</feature>
<comment type="subcellular location">
    <subcellularLocation>
        <location evidence="1">Cytoplasm</location>
    </subcellularLocation>
</comment>